<feature type="region of interest" description="Disordered" evidence="7">
    <location>
        <begin position="216"/>
        <end position="250"/>
    </location>
</feature>
<dbReference type="PROSITE" id="PS00109">
    <property type="entry name" value="PROTEIN_KINASE_TYR"/>
    <property type="match status" value="1"/>
</dbReference>
<feature type="binding site" evidence="5">
    <location>
        <position position="444"/>
    </location>
    <ligand>
        <name>Mg(2+)</name>
        <dbReference type="ChEBI" id="CHEBI:18420"/>
    </ligand>
</feature>
<dbReference type="InterPro" id="IPR008266">
    <property type="entry name" value="Tyr_kinase_AS"/>
</dbReference>
<feature type="binding site" evidence="6">
    <location>
        <position position="339"/>
    </location>
    <ligand>
        <name>ATP</name>
        <dbReference type="ChEBI" id="CHEBI:30616"/>
    </ligand>
</feature>
<dbReference type="InterPro" id="IPR017441">
    <property type="entry name" value="Protein_kinase_ATP_BS"/>
</dbReference>
<dbReference type="PANTHER" id="PTHR24416">
    <property type="entry name" value="TYROSINE-PROTEIN KINASE RECEPTOR"/>
    <property type="match status" value="1"/>
</dbReference>
<keyword evidence="8" id="KW-1133">Transmembrane helix</keyword>
<evidence type="ECO:0000256" key="4">
    <source>
        <dbReference type="PIRSR" id="PIRSR000615-2"/>
    </source>
</evidence>
<name>A0A7R9J0M6_TIMCA</name>
<dbReference type="Gene3D" id="1.10.510.10">
    <property type="entry name" value="Transferase(Phosphotransferase) domain 1"/>
    <property type="match status" value="1"/>
</dbReference>
<reference evidence="10" key="1">
    <citation type="submission" date="2020-11" db="EMBL/GenBank/DDBJ databases">
        <authorList>
            <person name="Tran Van P."/>
        </authorList>
    </citation>
    <scope>NUCLEOTIDE SEQUENCE</scope>
</reference>
<dbReference type="GO" id="GO:0043235">
    <property type="term" value="C:receptor complex"/>
    <property type="evidence" value="ECO:0007669"/>
    <property type="project" value="TreeGrafter"/>
</dbReference>
<dbReference type="GO" id="GO:0051897">
    <property type="term" value="P:positive regulation of phosphatidylinositol 3-kinase/protein kinase B signal transduction"/>
    <property type="evidence" value="ECO:0007669"/>
    <property type="project" value="TreeGrafter"/>
</dbReference>
<keyword evidence="5" id="KW-0479">Metal-binding</keyword>
<dbReference type="InterPro" id="IPR000719">
    <property type="entry name" value="Prot_kinase_dom"/>
</dbReference>
<feature type="binding site" evidence="5">
    <location>
        <position position="456"/>
    </location>
    <ligand>
        <name>Mg(2+)</name>
        <dbReference type="ChEBI" id="CHEBI:18420"/>
    </ligand>
</feature>
<keyword evidence="8" id="KW-0812">Transmembrane</keyword>
<keyword evidence="5" id="KW-0460">Magnesium</keyword>
<dbReference type="GO" id="GO:0046872">
    <property type="term" value="F:metal ion binding"/>
    <property type="evidence" value="ECO:0007669"/>
    <property type="project" value="UniProtKB-KW"/>
</dbReference>
<sequence>MTDETLEQYFLQQDSVQELPAPPGEPGGETTHARKEITPATSATSNHQDYIGLITGVLAMVVLLLACTVVLMVRRGRKKVALLHKHTALVSSSTKPGVTINMKDLKMNMALSTPIINNGLTRSRIVAKNKVGGTTPATPSNGKGNNIYGHVSVGEESEDSENSSVYHEPYKLLPSAKQEYGCLLKKDTLSSSKSGEYTDFTSVNSFQEDVKFSSPSFYNLTPPPPPTSRPPPYEVQAFSTPTKTPTSTTPVENYYAATDIVKTERREQHFTPGKFTPIKLPEGPPRDGNSVLLEFPRHRLRLVEKLGEGGFGMVHLCEAEGVPEYGASSFHKKQLVVVKSLWRGCSEATRQEFLRETSWLASLRDTNLARIVGVCSQEEPLCAVQEHSELGDLPQFLQLQGMEAEEGGSSLSYGCLIYLATQIASGMKYLECLELVHRDLSARNCVLGKDYHKVSDHAMYCCRYEADYYVSDTKAKLPIRWMAWESLLLGKHSPKSDVWSFAVTLWEILMLCAQQPFAELTSEQVVENSNHWYQNDGLQRYLARPPACPREIYDLMGECWKRHESDRPRFGEIHLFLQRKNLGYVPATGSLAITEKKLEALGTEPGTSGSVARNCKHLTPETLISLHSHLNYGPQCSRVVPAK</sequence>
<organism evidence="10">
    <name type="scientific">Timema californicum</name>
    <name type="common">California timema</name>
    <name type="synonym">Walking stick</name>
    <dbReference type="NCBI Taxonomy" id="61474"/>
    <lineage>
        <taxon>Eukaryota</taxon>
        <taxon>Metazoa</taxon>
        <taxon>Ecdysozoa</taxon>
        <taxon>Arthropoda</taxon>
        <taxon>Hexapoda</taxon>
        <taxon>Insecta</taxon>
        <taxon>Pterygota</taxon>
        <taxon>Neoptera</taxon>
        <taxon>Polyneoptera</taxon>
        <taxon>Phasmatodea</taxon>
        <taxon>Timematodea</taxon>
        <taxon>Timematoidea</taxon>
        <taxon>Timematidae</taxon>
        <taxon>Timema</taxon>
    </lineage>
</organism>
<keyword evidence="8" id="KW-0472">Membrane</keyword>
<feature type="domain" description="Protein kinase" evidence="9">
    <location>
        <begin position="300"/>
        <end position="577"/>
    </location>
</feature>
<dbReference type="PROSITE" id="PS00107">
    <property type="entry name" value="PROTEIN_KINASE_ATP"/>
    <property type="match status" value="1"/>
</dbReference>
<proteinExistence type="predicted"/>
<dbReference type="Gene3D" id="3.30.200.20">
    <property type="entry name" value="Phosphorylase Kinase, domain 1"/>
    <property type="match status" value="1"/>
</dbReference>
<feature type="compositionally biased region" description="Pro residues" evidence="7">
    <location>
        <begin position="221"/>
        <end position="233"/>
    </location>
</feature>
<dbReference type="InterPro" id="IPR050122">
    <property type="entry name" value="RTK"/>
</dbReference>
<evidence type="ECO:0000256" key="2">
    <source>
        <dbReference type="ARBA" id="ARBA00051243"/>
    </source>
</evidence>
<dbReference type="GO" id="GO:0005886">
    <property type="term" value="C:plasma membrane"/>
    <property type="evidence" value="ECO:0007669"/>
    <property type="project" value="TreeGrafter"/>
</dbReference>
<evidence type="ECO:0000259" key="9">
    <source>
        <dbReference type="PROSITE" id="PS50011"/>
    </source>
</evidence>
<evidence type="ECO:0000256" key="6">
    <source>
        <dbReference type="PROSITE-ProRule" id="PRU10141"/>
    </source>
</evidence>
<evidence type="ECO:0000256" key="1">
    <source>
        <dbReference type="ARBA" id="ARBA00004167"/>
    </source>
</evidence>
<feature type="compositionally biased region" description="Low complexity" evidence="7">
    <location>
        <begin position="239"/>
        <end position="250"/>
    </location>
</feature>
<evidence type="ECO:0000256" key="8">
    <source>
        <dbReference type="SAM" id="Phobius"/>
    </source>
</evidence>
<dbReference type="InterPro" id="IPR001245">
    <property type="entry name" value="Ser-Thr/Tyr_kinase_cat_dom"/>
</dbReference>
<dbReference type="GO" id="GO:0010976">
    <property type="term" value="P:positive regulation of neuron projection development"/>
    <property type="evidence" value="ECO:0007669"/>
    <property type="project" value="TreeGrafter"/>
</dbReference>
<keyword evidence="4 6" id="KW-0547">Nucleotide-binding</keyword>
<dbReference type="GO" id="GO:0005518">
    <property type="term" value="F:collagen binding"/>
    <property type="evidence" value="ECO:0007669"/>
    <property type="project" value="TreeGrafter"/>
</dbReference>
<dbReference type="PROSITE" id="PS50011">
    <property type="entry name" value="PROTEIN_KINASE_DOM"/>
    <property type="match status" value="1"/>
</dbReference>
<comment type="subcellular location">
    <subcellularLocation>
        <location evidence="1">Membrane</location>
        <topology evidence="1">Single-pass membrane protein</topology>
    </subcellularLocation>
</comment>
<dbReference type="InterPro" id="IPR011009">
    <property type="entry name" value="Kinase-like_dom_sf"/>
</dbReference>
<feature type="transmembrane region" description="Helical" evidence="8">
    <location>
        <begin position="50"/>
        <end position="73"/>
    </location>
</feature>
<dbReference type="GO" id="GO:0005524">
    <property type="term" value="F:ATP binding"/>
    <property type="evidence" value="ECO:0007669"/>
    <property type="project" value="UniProtKB-UniRule"/>
</dbReference>
<feature type="region of interest" description="Disordered" evidence="7">
    <location>
        <begin position="12"/>
        <end position="32"/>
    </location>
</feature>
<dbReference type="GO" id="GO:0038062">
    <property type="term" value="F:protein tyrosine kinase collagen receptor activity"/>
    <property type="evidence" value="ECO:0007669"/>
    <property type="project" value="TreeGrafter"/>
</dbReference>
<protein>
    <submittedName>
        <fullName evidence="10">(California timema) hypothetical protein</fullName>
    </submittedName>
</protein>
<accession>A0A7R9J0M6</accession>
<feature type="active site" description="Proton acceptor" evidence="3">
    <location>
        <position position="439"/>
    </location>
</feature>
<keyword evidence="4 6" id="KW-0067">ATP-binding</keyword>
<dbReference type="PRINTS" id="PR00109">
    <property type="entry name" value="TYRKINASE"/>
</dbReference>
<evidence type="ECO:0000256" key="5">
    <source>
        <dbReference type="PIRSR" id="PIRSR000615-3"/>
    </source>
</evidence>
<dbReference type="EMBL" id="OE180069">
    <property type="protein sequence ID" value="CAD7570459.1"/>
    <property type="molecule type" value="Genomic_DNA"/>
</dbReference>
<dbReference type="AlphaFoldDB" id="A0A7R9J0M6"/>
<evidence type="ECO:0000313" key="10">
    <source>
        <dbReference type="EMBL" id="CAD7570459.1"/>
    </source>
</evidence>
<gene>
    <name evidence="10" type="ORF">TCMB3V08_LOCUS3163</name>
</gene>
<dbReference type="Pfam" id="PF07714">
    <property type="entry name" value="PK_Tyr_Ser-Thr"/>
    <property type="match status" value="1"/>
</dbReference>
<comment type="catalytic activity">
    <reaction evidence="2">
        <text>L-tyrosyl-[protein] + ATP = O-phospho-L-tyrosyl-[protein] + ADP + H(+)</text>
        <dbReference type="Rhea" id="RHEA:10596"/>
        <dbReference type="Rhea" id="RHEA-COMP:10136"/>
        <dbReference type="Rhea" id="RHEA-COMP:20101"/>
        <dbReference type="ChEBI" id="CHEBI:15378"/>
        <dbReference type="ChEBI" id="CHEBI:30616"/>
        <dbReference type="ChEBI" id="CHEBI:46858"/>
        <dbReference type="ChEBI" id="CHEBI:61978"/>
        <dbReference type="ChEBI" id="CHEBI:456216"/>
        <dbReference type="EC" id="2.7.10.1"/>
    </reaction>
</comment>
<evidence type="ECO:0000256" key="7">
    <source>
        <dbReference type="SAM" id="MobiDB-lite"/>
    </source>
</evidence>
<dbReference type="PANTHER" id="PTHR24416:SF580">
    <property type="entry name" value="DISCOIDIN DOMAIN RECEPTOR, ISOFORM F"/>
    <property type="match status" value="1"/>
</dbReference>
<feature type="binding site" evidence="4">
    <location>
        <position position="443"/>
    </location>
    <ligand>
        <name>ATP</name>
        <dbReference type="ChEBI" id="CHEBI:30616"/>
    </ligand>
</feature>
<evidence type="ECO:0000256" key="3">
    <source>
        <dbReference type="PIRSR" id="PIRSR000615-1"/>
    </source>
</evidence>
<dbReference type="SUPFAM" id="SSF56112">
    <property type="entry name" value="Protein kinase-like (PK-like)"/>
    <property type="match status" value="1"/>
</dbReference>